<accession>A0A1R3GPQ4</accession>
<keyword evidence="2" id="KW-1185">Reference proteome</keyword>
<comment type="caution">
    <text evidence="1">The sequence shown here is derived from an EMBL/GenBank/DDBJ whole genome shotgun (WGS) entry which is preliminary data.</text>
</comment>
<reference evidence="2" key="1">
    <citation type="submission" date="2013-09" db="EMBL/GenBank/DDBJ databases">
        <title>Corchorus olitorius genome sequencing.</title>
        <authorList>
            <person name="Alam M."/>
            <person name="Haque M.S."/>
            <person name="Islam M.S."/>
            <person name="Emdad E.M."/>
            <person name="Islam M.M."/>
            <person name="Ahmed B."/>
            <person name="Halim A."/>
            <person name="Hossen Q.M.M."/>
            <person name="Hossain M.Z."/>
            <person name="Ahmed R."/>
            <person name="Khan M.M."/>
            <person name="Islam R."/>
            <person name="Rashid M.M."/>
            <person name="Khan S.A."/>
            <person name="Rahman M.S."/>
            <person name="Alam M."/>
            <person name="Yahiya A.S."/>
            <person name="Khan M.S."/>
            <person name="Azam M.S."/>
            <person name="Haque T."/>
            <person name="Lashkar M.Z.H."/>
            <person name="Akhand A.I."/>
            <person name="Morshed G."/>
            <person name="Roy S."/>
            <person name="Uddin K.S."/>
            <person name="Rabeya T."/>
            <person name="Hossain A.S."/>
            <person name="Chowdhury A."/>
            <person name="Snigdha A.R."/>
            <person name="Mortoza M.S."/>
            <person name="Matin S.A."/>
            <person name="Hoque S.M.E."/>
            <person name="Islam M.K."/>
            <person name="Roy D.K."/>
            <person name="Haider R."/>
            <person name="Moosa M.M."/>
            <person name="Elias S.M."/>
            <person name="Hasan A.M."/>
            <person name="Jahan S."/>
            <person name="Shafiuddin M."/>
            <person name="Mahmood N."/>
            <person name="Shommy N.S."/>
        </authorList>
    </citation>
    <scope>NUCLEOTIDE SEQUENCE [LARGE SCALE GENOMIC DNA]</scope>
    <source>
        <strain evidence="2">cv. O-4</strain>
    </source>
</reference>
<sequence length="33" mass="4021">MCSWLRCDKNGASMNYHPWCWLLSFKELLVERC</sequence>
<proteinExistence type="predicted"/>
<dbReference type="Proteomes" id="UP000187203">
    <property type="component" value="Unassembled WGS sequence"/>
</dbReference>
<organism evidence="1 2">
    <name type="scientific">Corchorus olitorius</name>
    <dbReference type="NCBI Taxonomy" id="93759"/>
    <lineage>
        <taxon>Eukaryota</taxon>
        <taxon>Viridiplantae</taxon>
        <taxon>Streptophyta</taxon>
        <taxon>Embryophyta</taxon>
        <taxon>Tracheophyta</taxon>
        <taxon>Spermatophyta</taxon>
        <taxon>Magnoliopsida</taxon>
        <taxon>eudicotyledons</taxon>
        <taxon>Gunneridae</taxon>
        <taxon>Pentapetalae</taxon>
        <taxon>rosids</taxon>
        <taxon>malvids</taxon>
        <taxon>Malvales</taxon>
        <taxon>Malvaceae</taxon>
        <taxon>Grewioideae</taxon>
        <taxon>Apeibeae</taxon>
        <taxon>Corchorus</taxon>
    </lineage>
</organism>
<dbReference type="EMBL" id="AWUE01021994">
    <property type="protein sequence ID" value="OMO60017.1"/>
    <property type="molecule type" value="Genomic_DNA"/>
</dbReference>
<evidence type="ECO:0000313" key="1">
    <source>
        <dbReference type="EMBL" id="OMO60017.1"/>
    </source>
</evidence>
<evidence type="ECO:0000313" key="2">
    <source>
        <dbReference type="Proteomes" id="UP000187203"/>
    </source>
</evidence>
<name>A0A1R3GPQ4_9ROSI</name>
<protein>
    <submittedName>
        <fullName evidence="1">Uncharacterized protein</fullName>
    </submittedName>
</protein>
<dbReference type="AlphaFoldDB" id="A0A1R3GPQ4"/>
<gene>
    <name evidence="1" type="ORF">COLO4_33971</name>
</gene>